<keyword evidence="3" id="KW-1185">Reference proteome</keyword>
<dbReference type="PANTHER" id="PTHR47331:SF1">
    <property type="entry name" value="GAG-LIKE PROTEIN"/>
    <property type="match status" value="1"/>
</dbReference>
<sequence>MSIAEDESEDEQERCEKFCSLDAAGTERFGQSENAEQAQTDKLVLQHFIETDEKRKNGLADNKAKAQRRLVGLWNSLRKNPDTLQKYDEVFQDQYRNILEYVPEEESDYKNLHDSPDQTVITPHKTTTKLSVVCDASAHYKNRPSLNDSLQRGPVISPQFFEVSLREKHKLQVRHNKSISHPQKHDCVLITDPVQPRHSSKMGRITELLKSKDGQERKAVVILQSEKQTRRPVNLPVPLKLEDGIKAETTRWPSLPRKPQTVPNETAKIDRLR</sequence>
<dbReference type="PANTHER" id="PTHR47331">
    <property type="entry name" value="PHD-TYPE DOMAIN-CONTAINING PROTEIN"/>
    <property type="match status" value="1"/>
</dbReference>
<dbReference type="AlphaFoldDB" id="A0A3P6T0A1"/>
<organism evidence="2 3">
    <name type="scientific">Cylicostephanus goldi</name>
    <name type="common">Nematode worm</name>
    <dbReference type="NCBI Taxonomy" id="71465"/>
    <lineage>
        <taxon>Eukaryota</taxon>
        <taxon>Metazoa</taxon>
        <taxon>Ecdysozoa</taxon>
        <taxon>Nematoda</taxon>
        <taxon>Chromadorea</taxon>
        <taxon>Rhabditida</taxon>
        <taxon>Rhabditina</taxon>
        <taxon>Rhabditomorpha</taxon>
        <taxon>Strongyloidea</taxon>
        <taxon>Strongylidae</taxon>
        <taxon>Cylicostephanus</taxon>
    </lineage>
</organism>
<evidence type="ECO:0000256" key="1">
    <source>
        <dbReference type="SAM" id="MobiDB-lite"/>
    </source>
</evidence>
<name>A0A3P6T0A1_CYLGO</name>
<gene>
    <name evidence="2" type="ORF">CGOC_LOCUS4483</name>
</gene>
<proteinExistence type="predicted"/>
<feature type="region of interest" description="Disordered" evidence="1">
    <location>
        <begin position="250"/>
        <end position="273"/>
    </location>
</feature>
<protein>
    <submittedName>
        <fullName evidence="2">Uncharacterized protein</fullName>
    </submittedName>
</protein>
<dbReference type="Proteomes" id="UP000271889">
    <property type="component" value="Unassembled WGS sequence"/>
</dbReference>
<dbReference type="OrthoDB" id="5868911at2759"/>
<dbReference type="EMBL" id="UYRV01012440">
    <property type="protein sequence ID" value="VDK58921.1"/>
    <property type="molecule type" value="Genomic_DNA"/>
</dbReference>
<accession>A0A3P6T0A1</accession>
<reference evidence="2 3" key="1">
    <citation type="submission" date="2018-11" db="EMBL/GenBank/DDBJ databases">
        <authorList>
            <consortium name="Pathogen Informatics"/>
        </authorList>
    </citation>
    <scope>NUCLEOTIDE SEQUENCE [LARGE SCALE GENOMIC DNA]</scope>
</reference>
<evidence type="ECO:0000313" key="2">
    <source>
        <dbReference type="EMBL" id="VDK58921.1"/>
    </source>
</evidence>
<evidence type="ECO:0000313" key="3">
    <source>
        <dbReference type="Proteomes" id="UP000271889"/>
    </source>
</evidence>